<dbReference type="Pfam" id="PF22629">
    <property type="entry name" value="ACT_AHAS_ss"/>
    <property type="match status" value="1"/>
</dbReference>
<dbReference type="CDD" id="cd04878">
    <property type="entry name" value="ACT_AHAS"/>
    <property type="match status" value="1"/>
</dbReference>
<dbReference type="SUPFAM" id="SSF55021">
    <property type="entry name" value="ACT-like"/>
    <property type="match status" value="1"/>
</dbReference>
<dbReference type="InterPro" id="IPR045865">
    <property type="entry name" value="ACT-like_dom_sf"/>
</dbReference>
<dbReference type="PANTHER" id="PTHR30239">
    <property type="entry name" value="ACETOLACTATE SYNTHASE SMALL SUBUNIT"/>
    <property type="match status" value="1"/>
</dbReference>
<dbReference type="RefSeq" id="WP_130458139.1">
    <property type="nucleotide sequence ID" value="NZ_SHKM01000001.1"/>
</dbReference>
<evidence type="ECO:0000313" key="10">
    <source>
        <dbReference type="EMBL" id="RZT89341.1"/>
    </source>
</evidence>
<evidence type="ECO:0000256" key="2">
    <source>
        <dbReference type="ARBA" id="ARBA00005025"/>
    </source>
</evidence>
<accession>A0ABY0ITI7</accession>
<name>A0ABY0ITI7_9RHOO</name>
<comment type="similarity">
    <text evidence="3">Belongs to the acetolactate synthase small subunit family.</text>
</comment>
<dbReference type="PROSITE" id="PS51671">
    <property type="entry name" value="ACT"/>
    <property type="match status" value="1"/>
</dbReference>
<evidence type="ECO:0000256" key="1">
    <source>
        <dbReference type="ARBA" id="ARBA00004974"/>
    </source>
</evidence>
<evidence type="ECO:0000256" key="5">
    <source>
        <dbReference type="ARBA" id="ARBA00013145"/>
    </source>
</evidence>
<evidence type="ECO:0000256" key="4">
    <source>
        <dbReference type="ARBA" id="ARBA00011744"/>
    </source>
</evidence>
<dbReference type="EMBL" id="SHKM01000001">
    <property type="protein sequence ID" value="RZT89341.1"/>
    <property type="molecule type" value="Genomic_DNA"/>
</dbReference>
<reference evidence="10 11" key="1">
    <citation type="submission" date="2019-02" db="EMBL/GenBank/DDBJ databases">
        <title>Genomic Encyclopedia of Type Strains, Phase IV (KMG-IV): sequencing the most valuable type-strain genomes for metagenomic binning, comparative biology and taxonomic classification.</title>
        <authorList>
            <person name="Goeker M."/>
        </authorList>
    </citation>
    <scope>NUCLEOTIDE SEQUENCE [LARGE SCALE GENOMIC DNA]</scope>
    <source>
        <strain evidence="10 11">DSM 21223</strain>
    </source>
</reference>
<dbReference type="InterPro" id="IPR039557">
    <property type="entry name" value="AHAS_ACT"/>
</dbReference>
<dbReference type="InterPro" id="IPR054480">
    <property type="entry name" value="AHAS_small-like_ACT"/>
</dbReference>
<evidence type="ECO:0000256" key="8">
    <source>
        <dbReference type="ARBA" id="ARBA00048670"/>
    </source>
</evidence>
<dbReference type="PANTHER" id="PTHR30239:SF4">
    <property type="entry name" value="ACETOLACTATE SYNTHASE ISOZYME 1 SMALL SUBUNIT"/>
    <property type="match status" value="1"/>
</dbReference>
<feature type="domain" description="ACT" evidence="9">
    <location>
        <begin position="19"/>
        <end position="92"/>
    </location>
</feature>
<comment type="pathway">
    <text evidence="1">Amino-acid biosynthesis; L-isoleucine biosynthesis; L-isoleucine from 2-oxobutanoate: step 1/4.</text>
</comment>
<evidence type="ECO:0000256" key="6">
    <source>
        <dbReference type="ARBA" id="ARBA00022605"/>
    </source>
</evidence>
<comment type="catalytic activity">
    <reaction evidence="8">
        <text>2 pyruvate + H(+) = (2S)-2-acetolactate + CO2</text>
        <dbReference type="Rhea" id="RHEA:25249"/>
        <dbReference type="ChEBI" id="CHEBI:15361"/>
        <dbReference type="ChEBI" id="CHEBI:15378"/>
        <dbReference type="ChEBI" id="CHEBI:16526"/>
        <dbReference type="ChEBI" id="CHEBI:58476"/>
        <dbReference type="EC" id="2.2.1.6"/>
    </reaction>
</comment>
<evidence type="ECO:0000313" key="11">
    <source>
        <dbReference type="Proteomes" id="UP000292136"/>
    </source>
</evidence>
<comment type="pathway">
    <text evidence="2">Amino-acid biosynthesis; L-valine biosynthesis; L-valine from pyruvate: step 1/4.</text>
</comment>
<keyword evidence="7" id="KW-0100">Branched-chain amino acid biosynthesis</keyword>
<evidence type="ECO:0000259" key="9">
    <source>
        <dbReference type="PROSITE" id="PS51671"/>
    </source>
</evidence>
<dbReference type="InterPro" id="IPR002912">
    <property type="entry name" value="ACT_dom"/>
</dbReference>
<keyword evidence="6" id="KW-0028">Amino-acid biosynthesis</keyword>
<dbReference type="InterPro" id="IPR004789">
    <property type="entry name" value="Acetalactate_synth_ssu"/>
</dbReference>
<dbReference type="Proteomes" id="UP000292136">
    <property type="component" value="Unassembled WGS sequence"/>
</dbReference>
<evidence type="ECO:0000256" key="7">
    <source>
        <dbReference type="ARBA" id="ARBA00023304"/>
    </source>
</evidence>
<comment type="subunit">
    <text evidence="4">Dimer of large and small chains.</text>
</comment>
<gene>
    <name evidence="10" type="ORF">EV678_0122</name>
</gene>
<dbReference type="EC" id="2.2.1.6" evidence="5"/>
<keyword evidence="11" id="KW-1185">Reference proteome</keyword>
<dbReference type="NCBIfam" id="NF006036">
    <property type="entry name" value="PRK08178.1"/>
    <property type="match status" value="1"/>
</dbReference>
<evidence type="ECO:0000256" key="3">
    <source>
        <dbReference type="ARBA" id="ARBA00006341"/>
    </source>
</evidence>
<proteinExistence type="inferred from homology"/>
<sequence>MNAVSKNENAALARPQRTVLELEVNNHAGVMSHVVGLFSRRAYNVEGILCLPVGDGSISRIWLLVLEDRRLEQMVKQVEKLEDVRTVRRHGADHAVFERLEEFFR</sequence>
<comment type="caution">
    <text evidence="10">The sequence shown here is derived from an EMBL/GenBank/DDBJ whole genome shotgun (WGS) entry which is preliminary data.</text>
</comment>
<protein>
    <recommendedName>
        <fullName evidence="5">acetolactate synthase</fullName>
        <ecNumber evidence="5">2.2.1.6</ecNumber>
    </recommendedName>
</protein>
<organism evidence="10 11">
    <name type="scientific">Azospira oryzae</name>
    <dbReference type="NCBI Taxonomy" id="146939"/>
    <lineage>
        <taxon>Bacteria</taxon>
        <taxon>Pseudomonadati</taxon>
        <taxon>Pseudomonadota</taxon>
        <taxon>Betaproteobacteria</taxon>
        <taxon>Rhodocyclales</taxon>
        <taxon>Rhodocyclaceae</taxon>
        <taxon>Azospira</taxon>
    </lineage>
</organism>
<dbReference type="Gene3D" id="3.30.70.260">
    <property type="match status" value="1"/>
</dbReference>